<proteinExistence type="predicted"/>
<evidence type="ECO:0000256" key="1">
    <source>
        <dbReference type="SAM" id="Phobius"/>
    </source>
</evidence>
<sequence>MKEKKEKKESRRNSGGFKRSQVFLKKYYPGFYYEVVRKWSFDYNQMLKRTENVGWRFFQKPVGLELYFLKPELTFTFFLFIFFIAGCFLIGFCRNASFEIGNQTPPSTARNGAKM</sequence>
<reference evidence="2 3" key="1">
    <citation type="submission" date="2018-04" db="EMBL/GenBank/DDBJ databases">
        <title>Flavobacterium sp. nov., isolated from glacier ice.</title>
        <authorList>
            <person name="Liu Q."/>
            <person name="Xin Y.-H."/>
        </authorList>
    </citation>
    <scope>NUCLEOTIDE SEQUENCE [LARGE SCALE GENOMIC DNA]</scope>
    <source>
        <strain evidence="2 3">RB1R5</strain>
    </source>
</reference>
<dbReference type="AlphaFoldDB" id="A0A2U1JKL6"/>
<dbReference type="Proteomes" id="UP000245449">
    <property type="component" value="Unassembled WGS sequence"/>
</dbReference>
<protein>
    <submittedName>
        <fullName evidence="2">Uncharacterized protein</fullName>
    </submittedName>
</protein>
<keyword evidence="3" id="KW-1185">Reference proteome</keyword>
<gene>
    <name evidence="2" type="ORF">DB895_06830</name>
</gene>
<name>A0A2U1JKL6_9FLAO</name>
<evidence type="ECO:0000313" key="3">
    <source>
        <dbReference type="Proteomes" id="UP000245449"/>
    </source>
</evidence>
<organism evidence="2 3">
    <name type="scientific">Flavobacterium psychrotolerans</name>
    <dbReference type="NCBI Taxonomy" id="2169410"/>
    <lineage>
        <taxon>Bacteria</taxon>
        <taxon>Pseudomonadati</taxon>
        <taxon>Bacteroidota</taxon>
        <taxon>Flavobacteriia</taxon>
        <taxon>Flavobacteriales</taxon>
        <taxon>Flavobacteriaceae</taxon>
        <taxon>Flavobacterium</taxon>
    </lineage>
</organism>
<keyword evidence="1" id="KW-1133">Transmembrane helix</keyword>
<comment type="caution">
    <text evidence="2">The sequence shown here is derived from an EMBL/GenBank/DDBJ whole genome shotgun (WGS) entry which is preliminary data.</text>
</comment>
<feature type="transmembrane region" description="Helical" evidence="1">
    <location>
        <begin position="73"/>
        <end position="92"/>
    </location>
</feature>
<dbReference type="EMBL" id="QCZI01000006">
    <property type="protein sequence ID" value="PWA05690.1"/>
    <property type="molecule type" value="Genomic_DNA"/>
</dbReference>
<evidence type="ECO:0000313" key="2">
    <source>
        <dbReference type="EMBL" id="PWA05690.1"/>
    </source>
</evidence>
<keyword evidence="1" id="KW-0812">Transmembrane</keyword>
<keyword evidence="1" id="KW-0472">Membrane</keyword>
<accession>A0A2U1JKL6</accession>